<dbReference type="Pfam" id="PF01839">
    <property type="entry name" value="FG-GAP"/>
    <property type="match status" value="1"/>
</dbReference>
<keyword evidence="5" id="KW-0964">Secreted</keyword>
<dbReference type="Proteomes" id="UP000188320">
    <property type="component" value="Unassembled WGS sequence"/>
</dbReference>
<comment type="catalytic activity">
    <reaction evidence="12">
        <text>a 6-(alpha-D-glucosaminyl)-1-(1,2-diacyl-sn-glycero-3-phospho)-1D-myo-inositol + H2O = 6-(alpha-D-glucosaminyl)-1D-myo-inositol + a 1,2-diacyl-sn-glycero-3-phosphate + H(+)</text>
        <dbReference type="Rhea" id="RHEA:10832"/>
        <dbReference type="ChEBI" id="CHEBI:15377"/>
        <dbReference type="ChEBI" id="CHEBI:15378"/>
        <dbReference type="ChEBI" id="CHEBI:57997"/>
        <dbReference type="ChEBI" id="CHEBI:58608"/>
        <dbReference type="ChEBI" id="CHEBI:58700"/>
        <dbReference type="EC" id="3.1.4.50"/>
    </reaction>
</comment>
<feature type="repeat" description="FG-GAP" evidence="13">
    <location>
        <begin position="491"/>
        <end position="552"/>
    </location>
</feature>
<keyword evidence="17" id="KW-1185">Reference proteome</keyword>
<organism evidence="16 17">
    <name type="scientific">Zancudomyces culisetae</name>
    <name type="common">Gut fungus</name>
    <name type="synonym">Smittium culisetae</name>
    <dbReference type="NCBI Taxonomy" id="1213189"/>
    <lineage>
        <taxon>Eukaryota</taxon>
        <taxon>Fungi</taxon>
        <taxon>Fungi incertae sedis</taxon>
        <taxon>Zoopagomycota</taxon>
        <taxon>Kickxellomycotina</taxon>
        <taxon>Harpellomycetes</taxon>
        <taxon>Harpellales</taxon>
        <taxon>Legeriomycetaceae</taxon>
        <taxon>Zancudomyces</taxon>
    </lineage>
</organism>
<dbReference type="SUPFAM" id="SSF69318">
    <property type="entry name" value="Integrin alpha N-terminal domain"/>
    <property type="match status" value="1"/>
</dbReference>
<feature type="signal peptide" evidence="14">
    <location>
        <begin position="1"/>
        <end position="16"/>
    </location>
</feature>
<keyword evidence="7" id="KW-0677">Repeat</keyword>
<keyword evidence="10" id="KW-0325">Glycoprotein</keyword>
<feature type="domain" description="EF-hand" evidence="15">
    <location>
        <begin position="1040"/>
        <end position="1075"/>
    </location>
</feature>
<keyword evidence="6 14" id="KW-0732">Signal</keyword>
<dbReference type="InterPro" id="IPR002048">
    <property type="entry name" value="EF_hand_dom"/>
</dbReference>
<dbReference type="Pfam" id="PF13499">
    <property type="entry name" value="EF-hand_7"/>
    <property type="match status" value="2"/>
</dbReference>
<dbReference type="InterPro" id="IPR018247">
    <property type="entry name" value="EF_Hand_1_Ca_BS"/>
</dbReference>
<dbReference type="AlphaFoldDB" id="A0A1R1PJ94"/>
<feature type="chain" id="PRO_5013091051" description="Phosphatidylinositol-glycan-specific phospholipase D" evidence="14">
    <location>
        <begin position="17"/>
        <end position="1107"/>
    </location>
</feature>
<dbReference type="GO" id="GO:0005615">
    <property type="term" value="C:extracellular space"/>
    <property type="evidence" value="ECO:0007669"/>
    <property type="project" value="TreeGrafter"/>
</dbReference>
<feature type="domain" description="EF-hand" evidence="15">
    <location>
        <begin position="967"/>
        <end position="1002"/>
    </location>
</feature>
<dbReference type="FunFam" id="1.10.238.10:FF:000003">
    <property type="entry name" value="Calmodulin A"/>
    <property type="match status" value="1"/>
</dbReference>
<evidence type="ECO:0000256" key="4">
    <source>
        <dbReference type="ARBA" id="ARBA00015988"/>
    </source>
</evidence>
<dbReference type="SMART" id="SM00054">
    <property type="entry name" value="EFh"/>
    <property type="match status" value="4"/>
</dbReference>
<feature type="domain" description="EF-hand" evidence="15">
    <location>
        <begin position="1003"/>
        <end position="1038"/>
    </location>
</feature>
<dbReference type="InterPro" id="IPR013519">
    <property type="entry name" value="Int_alpha_beta-p"/>
</dbReference>
<evidence type="ECO:0000256" key="8">
    <source>
        <dbReference type="ARBA" id="ARBA00022801"/>
    </source>
</evidence>
<dbReference type="CDD" id="cd00051">
    <property type="entry name" value="EFh"/>
    <property type="match status" value="1"/>
</dbReference>
<dbReference type="PROSITE" id="PS00018">
    <property type="entry name" value="EF_HAND_1"/>
    <property type="match status" value="2"/>
</dbReference>
<comment type="similarity">
    <text evidence="2">Belongs to the GPLD1 family.</text>
</comment>
<evidence type="ECO:0000313" key="17">
    <source>
        <dbReference type="Proteomes" id="UP000188320"/>
    </source>
</evidence>
<sequence>MLVLSLILSTVTLACGPNVHNEVTERARNWFKLTTKPSENGEFGQYNFSSILEKNVDALQAGALFPDWGYGCLGYDNEAEEAHWTPFISSAVEYLNENYKKPYNQAAEKLIAFIFGVSSHQVADELWHSIHMGEGLLDVLSKTEYKGRESQGHTLLDVGTDFYMRYIDELSYIGNKWSIPTADVIKIYKKMGMNVSRAKLQACTAQLYSAMQGSKRTGHLIFPSYLPSTNLLTDEFVSYFRGGLNSMAVQTHNCWECLSSWIQTNKKTCNCLAYDTFRVKRRVAPKPHIDMLLQTIRNFEKGKYGKSKHSKKTLNGIEQIYQDIVNEITIENDSNITTLNYMLKENEDTRKNNTSNFINEKLKYQRVVKTPFTQSEIVEKNSLSGKNECDTIQKGCVEIGKRYSHELVMYIDRPYAHLGTTIATGDFNGSGKPSLVIGAPKYCDEDIDKGCGGIFIVEDYDTVDKRREVNIREAAEQKILPPSSDSKSFFDTDNGFPGSDKFTNFGASLVVLDFDHDGIDDLVVGASWKNGVLSNNIGAVYIYLGRRHLELPSEPNYILNAAEFRDMDSSLDKFSIKIGDKLFAVDVDGDGKKDLVLGSPRTSLGKDLSQAGSVFVLFSSAKYTNKKKKALFPDIMITSNKVEQFEWFGVSADGITSQKSDGGDTVIGIGASGGKYLKESAASPIQNHNDQFEVMTEIQQIKQDNIIVRLIRGIITAIERVAMNIITYFSLKLRKKTKSTYYDGKVYGFTINKEYKKAEYLFDLSENTPFGFFGSNINTCHGNDGNIIGTFISAPNMNTGKSCSDANDSSDLNWQAGSTFFVNFIKQSGVENTTTVDHRVSRVFLSQNISEKLSKSIFCGENEVWLGAPYADHERGRVYTWDYNKNSDFKCYLYKTQSNGFLKYIETSLTFWKPDNLSWWNLATKGEADSITGPQFALFKISQCYFLKKRISRDGKKHRMSHTFSGEEVDEFREAFSLFDQDNDGYVSKAELGSVLRSLNRTITENELQELFVQADSDNDGKVNFNEFVKIMSKELEFVSGEDEILEAFKVFDKDGAGFIPISELRHIMTSLGEKLSEEEVEEMLKEADIYGDGKVYYDQFVKLIAL</sequence>
<gene>
    <name evidence="16" type="ORF">AX774_g5495</name>
</gene>
<evidence type="ECO:0000256" key="6">
    <source>
        <dbReference type="ARBA" id="ARBA00022729"/>
    </source>
</evidence>
<dbReference type="GO" id="GO:0004621">
    <property type="term" value="F:glycosylphosphatidylinositol phospholipase D activity"/>
    <property type="evidence" value="ECO:0007669"/>
    <property type="project" value="UniProtKB-EC"/>
</dbReference>
<dbReference type="SMART" id="SM00191">
    <property type="entry name" value="Int_alpha"/>
    <property type="match status" value="3"/>
</dbReference>
<dbReference type="GO" id="GO:0031012">
    <property type="term" value="C:extracellular matrix"/>
    <property type="evidence" value="ECO:0007669"/>
    <property type="project" value="TreeGrafter"/>
</dbReference>
<protein>
    <recommendedName>
        <fullName evidence="4">Phosphatidylinositol-glycan-specific phospholipase D</fullName>
        <ecNumber evidence="3">3.1.4.50</ecNumber>
    </recommendedName>
    <alternativeName>
        <fullName evidence="11">Glycosyl-phosphatidylinositol-specific phospholipase D</fullName>
    </alternativeName>
</protein>
<dbReference type="PROSITE" id="PS51470">
    <property type="entry name" value="FG_GAP"/>
    <property type="match status" value="1"/>
</dbReference>
<evidence type="ECO:0000256" key="7">
    <source>
        <dbReference type="ARBA" id="ARBA00022737"/>
    </source>
</evidence>
<comment type="caution">
    <text evidence="16">The sequence shown here is derived from an EMBL/GenBank/DDBJ whole genome shotgun (WGS) entry which is preliminary data.</text>
</comment>
<evidence type="ECO:0000256" key="2">
    <source>
        <dbReference type="ARBA" id="ARBA00008652"/>
    </source>
</evidence>
<dbReference type="InterPro" id="IPR011992">
    <property type="entry name" value="EF-hand-dom_pair"/>
</dbReference>
<reference evidence="17" key="1">
    <citation type="submission" date="2017-01" db="EMBL/GenBank/DDBJ databases">
        <authorList>
            <person name="Wang Y."/>
            <person name="White M."/>
            <person name="Kvist S."/>
            <person name="Moncalvo J.-M."/>
        </authorList>
    </citation>
    <scope>NUCLEOTIDE SEQUENCE [LARGE SCALE GENOMIC DNA]</scope>
    <source>
        <strain evidence="17">COL-18-3</strain>
    </source>
</reference>
<dbReference type="Gene3D" id="2.130.10.130">
    <property type="entry name" value="Integrin alpha, N-terminal"/>
    <property type="match status" value="2"/>
</dbReference>
<evidence type="ECO:0000259" key="15">
    <source>
        <dbReference type="PROSITE" id="PS50222"/>
    </source>
</evidence>
<accession>A0A1R1PJ94</accession>
<dbReference type="Gene3D" id="1.10.238.10">
    <property type="entry name" value="EF-hand"/>
    <property type="match status" value="2"/>
</dbReference>
<dbReference type="InterPro" id="IPR013517">
    <property type="entry name" value="FG-GAP"/>
</dbReference>
<evidence type="ECO:0000256" key="11">
    <source>
        <dbReference type="ARBA" id="ARBA00029753"/>
    </source>
</evidence>
<evidence type="ECO:0000256" key="3">
    <source>
        <dbReference type="ARBA" id="ARBA00012284"/>
    </source>
</evidence>
<dbReference type="OrthoDB" id="5317514at2759"/>
<dbReference type="InterPro" id="IPR028994">
    <property type="entry name" value="Integrin_alpha_N"/>
</dbReference>
<dbReference type="InterPro" id="IPR029002">
    <property type="entry name" value="PLPC/GPLD1"/>
</dbReference>
<dbReference type="GO" id="GO:0005509">
    <property type="term" value="F:calcium ion binding"/>
    <property type="evidence" value="ECO:0007669"/>
    <property type="project" value="InterPro"/>
</dbReference>
<evidence type="ECO:0000256" key="5">
    <source>
        <dbReference type="ARBA" id="ARBA00022525"/>
    </source>
</evidence>
<keyword evidence="8" id="KW-0378">Hydrolase</keyword>
<dbReference type="EC" id="3.1.4.50" evidence="3"/>
<evidence type="ECO:0000256" key="14">
    <source>
        <dbReference type="SAM" id="SignalP"/>
    </source>
</evidence>
<evidence type="ECO:0000256" key="1">
    <source>
        <dbReference type="ARBA" id="ARBA00004613"/>
    </source>
</evidence>
<proteinExistence type="inferred from homology"/>
<comment type="subcellular location">
    <subcellularLocation>
        <location evidence="1">Secreted</location>
    </subcellularLocation>
</comment>
<name>A0A1R1PJ94_ZANCU</name>
<dbReference type="Pfam" id="PF00882">
    <property type="entry name" value="Zn_dep_PLPC"/>
    <property type="match status" value="1"/>
</dbReference>
<evidence type="ECO:0000256" key="10">
    <source>
        <dbReference type="ARBA" id="ARBA00023180"/>
    </source>
</evidence>
<dbReference type="SUPFAM" id="SSF47473">
    <property type="entry name" value="EF-hand"/>
    <property type="match status" value="1"/>
</dbReference>
<dbReference type="PANTHER" id="PTHR23221:SF7">
    <property type="entry name" value="PHOSPHATIDYLINOSITOL-GLYCAN-SPECIFIC PHOSPHOLIPASE D"/>
    <property type="match status" value="1"/>
</dbReference>
<evidence type="ECO:0000313" key="16">
    <source>
        <dbReference type="EMBL" id="OMH81054.1"/>
    </source>
</evidence>
<dbReference type="PROSITE" id="PS50222">
    <property type="entry name" value="EF_HAND_2"/>
    <property type="match status" value="3"/>
</dbReference>
<evidence type="ECO:0000256" key="13">
    <source>
        <dbReference type="PROSITE-ProRule" id="PRU00803"/>
    </source>
</evidence>
<dbReference type="EMBL" id="LSSK01000998">
    <property type="protein sequence ID" value="OMH81054.1"/>
    <property type="molecule type" value="Genomic_DNA"/>
</dbReference>
<evidence type="ECO:0000256" key="9">
    <source>
        <dbReference type="ARBA" id="ARBA00022837"/>
    </source>
</evidence>
<keyword evidence="9" id="KW-0106">Calcium</keyword>
<evidence type="ECO:0000256" key="12">
    <source>
        <dbReference type="ARBA" id="ARBA00093237"/>
    </source>
</evidence>
<dbReference type="PANTHER" id="PTHR23221">
    <property type="entry name" value="GLYCOSYLPHOSPHATIDYLINOSITOL PHOSPHOLIPASE D"/>
    <property type="match status" value="1"/>
</dbReference>